<dbReference type="Proteomes" id="UP000650833">
    <property type="component" value="Unassembled WGS sequence"/>
</dbReference>
<keyword evidence="9" id="KW-1185">Reference proteome</keyword>
<dbReference type="InterPro" id="IPR020846">
    <property type="entry name" value="MFS_dom"/>
</dbReference>
<evidence type="ECO:0000256" key="2">
    <source>
        <dbReference type="ARBA" id="ARBA00022448"/>
    </source>
</evidence>
<evidence type="ECO:0000313" key="8">
    <source>
        <dbReference type="EMBL" id="KAG2190156.1"/>
    </source>
</evidence>
<feature type="transmembrane region" description="Helical" evidence="6">
    <location>
        <begin position="85"/>
        <end position="107"/>
    </location>
</feature>
<feature type="transmembrane region" description="Helical" evidence="6">
    <location>
        <begin position="452"/>
        <end position="470"/>
    </location>
</feature>
<dbReference type="InterPro" id="IPR011701">
    <property type="entry name" value="MFS"/>
</dbReference>
<gene>
    <name evidence="8" type="ORF">INT46_010745</name>
</gene>
<accession>A0A8H7QEW7</accession>
<keyword evidence="3 6" id="KW-0812">Transmembrane</keyword>
<dbReference type="PANTHER" id="PTHR23504:SF31">
    <property type="entry name" value="MAJOR FACILITATOR SUPERFAMILY DOMAIN-CONTAINING PROTEIN 10"/>
    <property type="match status" value="1"/>
</dbReference>
<dbReference type="Gene3D" id="1.20.1250.20">
    <property type="entry name" value="MFS general substrate transporter like domains"/>
    <property type="match status" value="1"/>
</dbReference>
<feature type="transmembrane region" description="Helical" evidence="6">
    <location>
        <begin position="12"/>
        <end position="34"/>
    </location>
</feature>
<dbReference type="Pfam" id="PF07690">
    <property type="entry name" value="MFS_1"/>
    <property type="match status" value="1"/>
</dbReference>
<sequence>MTKVQELDQKRIVGVVFKALLIDLFSFTIILPLFPRLLNYYQSEAIGHQETILGYALQVLEQFKHLIMSNQRASVTTGYADKWDVVLLGGLIGSLFSFLQFVVSPKIGRASDRLGRKTVLLYTMVGNILSTLVWLFARSFSLFLIARIIAGLSEGNVQLSIAIISDVTTPEKRSKNLALVGIAFATAFTIGPAIGAWFASIDLSELCPSLVKFGIYPYSMAAFVGLVLLVIETAYLYSALPETIHFRQQVEEAAKENSDASTSSAAAAPAEPITLQMIQTRLMNLQYLKEIMCAFSFLFSGMEFTLVFLTFDVLDYSHMQQGKLLGYMGIVSALIQGGYVRRRVQTLGEKMLVLQGMVSCVAGLYFLAHCVKAEKPVAWLYAGVTCLAFTSGTVVNCLTSLASLQCHEQARDDALSKGRALGEFRSFGQLGRALGPISACSLYWIFGPGACYAFGALLMVGLTWVTVMNAPSSNKPVTKKPSVVKKSKKAE</sequence>
<proteinExistence type="predicted"/>
<evidence type="ECO:0000259" key="7">
    <source>
        <dbReference type="PROSITE" id="PS50850"/>
    </source>
</evidence>
<feature type="transmembrane region" description="Helical" evidence="6">
    <location>
        <begin position="143"/>
        <end position="165"/>
    </location>
</feature>
<evidence type="ECO:0000256" key="3">
    <source>
        <dbReference type="ARBA" id="ARBA00022692"/>
    </source>
</evidence>
<dbReference type="AlphaFoldDB" id="A0A8H7QEW7"/>
<feature type="transmembrane region" description="Helical" evidence="6">
    <location>
        <begin position="380"/>
        <end position="406"/>
    </location>
</feature>
<organism evidence="8 9">
    <name type="scientific">Mucor plumbeus</name>
    <dbReference type="NCBI Taxonomy" id="97098"/>
    <lineage>
        <taxon>Eukaryota</taxon>
        <taxon>Fungi</taxon>
        <taxon>Fungi incertae sedis</taxon>
        <taxon>Mucoromycota</taxon>
        <taxon>Mucoromycotina</taxon>
        <taxon>Mucoromycetes</taxon>
        <taxon>Mucorales</taxon>
        <taxon>Mucorineae</taxon>
        <taxon>Mucoraceae</taxon>
        <taxon>Mucor</taxon>
    </lineage>
</organism>
<evidence type="ECO:0000256" key="4">
    <source>
        <dbReference type="ARBA" id="ARBA00022989"/>
    </source>
</evidence>
<feature type="transmembrane region" description="Helical" evidence="6">
    <location>
        <begin position="218"/>
        <end position="237"/>
    </location>
</feature>
<dbReference type="GO" id="GO:0016020">
    <property type="term" value="C:membrane"/>
    <property type="evidence" value="ECO:0007669"/>
    <property type="project" value="UniProtKB-SubCell"/>
</dbReference>
<dbReference type="SUPFAM" id="SSF103473">
    <property type="entry name" value="MFS general substrate transporter"/>
    <property type="match status" value="1"/>
</dbReference>
<dbReference type="InterPro" id="IPR036259">
    <property type="entry name" value="MFS_trans_sf"/>
</dbReference>
<dbReference type="OrthoDB" id="196650at2759"/>
<keyword evidence="4 6" id="KW-1133">Transmembrane helix</keyword>
<name>A0A8H7QEW7_9FUNG</name>
<feature type="domain" description="Major facilitator superfamily (MFS) profile" evidence="7">
    <location>
        <begin position="12"/>
        <end position="473"/>
    </location>
</feature>
<dbReference type="PROSITE" id="PS50850">
    <property type="entry name" value="MFS"/>
    <property type="match status" value="1"/>
</dbReference>
<keyword evidence="2" id="KW-0813">Transport</keyword>
<protein>
    <recommendedName>
        <fullName evidence="7">Major facilitator superfamily (MFS) profile domain-containing protein</fullName>
    </recommendedName>
</protein>
<evidence type="ECO:0000256" key="6">
    <source>
        <dbReference type="SAM" id="Phobius"/>
    </source>
</evidence>
<feature type="transmembrane region" description="Helical" evidence="6">
    <location>
        <begin position="291"/>
        <end position="311"/>
    </location>
</feature>
<reference evidence="8" key="1">
    <citation type="submission" date="2020-12" db="EMBL/GenBank/DDBJ databases">
        <title>Metabolic potential, ecology and presence of endohyphal bacteria is reflected in genomic diversity of Mucoromycotina.</title>
        <authorList>
            <person name="Muszewska A."/>
            <person name="Okrasinska A."/>
            <person name="Steczkiewicz K."/>
            <person name="Drgas O."/>
            <person name="Orlowska M."/>
            <person name="Perlinska-Lenart U."/>
            <person name="Aleksandrzak-Piekarczyk T."/>
            <person name="Szatraj K."/>
            <person name="Zielenkiewicz U."/>
            <person name="Pilsyk S."/>
            <person name="Malc E."/>
            <person name="Mieczkowski P."/>
            <person name="Kruszewska J.S."/>
            <person name="Biernat P."/>
            <person name="Pawlowska J."/>
        </authorList>
    </citation>
    <scope>NUCLEOTIDE SEQUENCE</scope>
    <source>
        <strain evidence="8">CBS 226.32</strain>
    </source>
</reference>
<feature type="transmembrane region" description="Helical" evidence="6">
    <location>
        <begin position="177"/>
        <end position="198"/>
    </location>
</feature>
<feature type="transmembrane region" description="Helical" evidence="6">
    <location>
        <begin position="119"/>
        <end position="137"/>
    </location>
</feature>
<comment type="caution">
    <text evidence="8">The sequence shown here is derived from an EMBL/GenBank/DDBJ whole genome shotgun (WGS) entry which is preliminary data.</text>
</comment>
<evidence type="ECO:0000256" key="5">
    <source>
        <dbReference type="ARBA" id="ARBA00023136"/>
    </source>
</evidence>
<dbReference type="PANTHER" id="PTHR23504">
    <property type="entry name" value="MAJOR FACILITATOR SUPERFAMILY DOMAIN-CONTAINING PROTEIN 10"/>
    <property type="match status" value="1"/>
</dbReference>
<evidence type="ECO:0000313" key="9">
    <source>
        <dbReference type="Proteomes" id="UP000650833"/>
    </source>
</evidence>
<dbReference type="InterPro" id="IPR005829">
    <property type="entry name" value="Sugar_transporter_CS"/>
</dbReference>
<dbReference type="EMBL" id="JAEPRC010001044">
    <property type="protein sequence ID" value="KAG2190156.1"/>
    <property type="molecule type" value="Genomic_DNA"/>
</dbReference>
<feature type="transmembrane region" description="Helical" evidence="6">
    <location>
        <begin position="352"/>
        <end position="368"/>
    </location>
</feature>
<feature type="transmembrane region" description="Helical" evidence="6">
    <location>
        <begin position="323"/>
        <end position="340"/>
    </location>
</feature>
<comment type="subcellular location">
    <subcellularLocation>
        <location evidence="1">Membrane</location>
        <topology evidence="1">Multi-pass membrane protein</topology>
    </subcellularLocation>
</comment>
<keyword evidence="5 6" id="KW-0472">Membrane</keyword>
<dbReference type="GO" id="GO:0022857">
    <property type="term" value="F:transmembrane transporter activity"/>
    <property type="evidence" value="ECO:0007669"/>
    <property type="project" value="InterPro"/>
</dbReference>
<dbReference type="PROSITE" id="PS00216">
    <property type="entry name" value="SUGAR_TRANSPORT_1"/>
    <property type="match status" value="1"/>
</dbReference>
<evidence type="ECO:0000256" key="1">
    <source>
        <dbReference type="ARBA" id="ARBA00004141"/>
    </source>
</evidence>